<evidence type="ECO:0000256" key="2">
    <source>
        <dbReference type="ARBA" id="ARBA00022737"/>
    </source>
</evidence>
<feature type="region of interest" description="Disordered" evidence="6">
    <location>
        <begin position="68"/>
        <end position="87"/>
    </location>
</feature>
<gene>
    <name evidence="8" type="ORF">B0A55_11522</name>
</gene>
<evidence type="ECO:0000256" key="5">
    <source>
        <dbReference type="PROSITE-ProRule" id="PRU00723"/>
    </source>
</evidence>
<feature type="region of interest" description="Disordered" evidence="6">
    <location>
        <begin position="1"/>
        <end position="36"/>
    </location>
</feature>
<feature type="region of interest" description="Disordered" evidence="6">
    <location>
        <begin position="522"/>
        <end position="555"/>
    </location>
</feature>
<feature type="compositionally biased region" description="Basic and acidic residues" evidence="6">
    <location>
        <begin position="397"/>
        <end position="413"/>
    </location>
</feature>
<dbReference type="OrthoDB" id="411372at2759"/>
<evidence type="ECO:0000256" key="4">
    <source>
        <dbReference type="ARBA" id="ARBA00022833"/>
    </source>
</evidence>
<evidence type="ECO:0000256" key="1">
    <source>
        <dbReference type="ARBA" id="ARBA00022723"/>
    </source>
</evidence>
<dbReference type="GO" id="GO:0008270">
    <property type="term" value="F:zinc ion binding"/>
    <property type="evidence" value="ECO:0007669"/>
    <property type="project" value="UniProtKB-KW"/>
</dbReference>
<evidence type="ECO:0000313" key="8">
    <source>
        <dbReference type="EMBL" id="TKA60104.1"/>
    </source>
</evidence>
<keyword evidence="1 5" id="KW-0479">Metal-binding</keyword>
<feature type="compositionally biased region" description="Acidic residues" evidence="6">
    <location>
        <begin position="375"/>
        <end position="389"/>
    </location>
</feature>
<feature type="domain" description="C3H1-type" evidence="7">
    <location>
        <begin position="97"/>
        <end position="124"/>
    </location>
</feature>
<dbReference type="PANTHER" id="PTHR11224">
    <property type="entry name" value="MAKORIN-RELATED"/>
    <property type="match status" value="1"/>
</dbReference>
<feature type="compositionally biased region" description="Polar residues" evidence="6">
    <location>
        <begin position="14"/>
        <end position="23"/>
    </location>
</feature>
<evidence type="ECO:0000256" key="3">
    <source>
        <dbReference type="ARBA" id="ARBA00022771"/>
    </source>
</evidence>
<dbReference type="InterPro" id="IPR036855">
    <property type="entry name" value="Znf_CCCH_sf"/>
</dbReference>
<keyword evidence="3 5" id="KW-0863">Zinc-finger</keyword>
<evidence type="ECO:0000313" key="9">
    <source>
        <dbReference type="Proteomes" id="UP000309340"/>
    </source>
</evidence>
<keyword evidence="9" id="KW-1185">Reference proteome</keyword>
<keyword evidence="4 5" id="KW-0862">Zinc</keyword>
<evidence type="ECO:0000259" key="7">
    <source>
        <dbReference type="PROSITE" id="PS50103"/>
    </source>
</evidence>
<keyword evidence="2" id="KW-0677">Repeat</keyword>
<organism evidence="8 9">
    <name type="scientific">Friedmanniomyces simplex</name>
    <dbReference type="NCBI Taxonomy" id="329884"/>
    <lineage>
        <taxon>Eukaryota</taxon>
        <taxon>Fungi</taxon>
        <taxon>Dikarya</taxon>
        <taxon>Ascomycota</taxon>
        <taxon>Pezizomycotina</taxon>
        <taxon>Dothideomycetes</taxon>
        <taxon>Dothideomycetidae</taxon>
        <taxon>Mycosphaerellales</taxon>
        <taxon>Teratosphaeriaceae</taxon>
        <taxon>Friedmanniomyces</taxon>
    </lineage>
</organism>
<name>A0A4U0WBN5_9PEZI</name>
<dbReference type="EMBL" id="NAJQ01001367">
    <property type="protein sequence ID" value="TKA60104.1"/>
    <property type="molecule type" value="Genomic_DNA"/>
</dbReference>
<dbReference type="PROSITE" id="PS50103">
    <property type="entry name" value="ZF_C3H1"/>
    <property type="match status" value="2"/>
</dbReference>
<dbReference type="GO" id="GO:0061630">
    <property type="term" value="F:ubiquitin protein ligase activity"/>
    <property type="evidence" value="ECO:0007669"/>
    <property type="project" value="InterPro"/>
</dbReference>
<accession>A0A4U0WBN5</accession>
<feature type="compositionally biased region" description="Polar residues" evidence="6">
    <location>
        <begin position="429"/>
        <end position="447"/>
    </location>
</feature>
<dbReference type="InterPro" id="IPR041367">
    <property type="entry name" value="Znf-CCCH_4"/>
</dbReference>
<proteinExistence type="predicted"/>
<dbReference type="Gene3D" id="4.10.1000.10">
    <property type="entry name" value="Zinc finger, CCCH-type"/>
    <property type="match status" value="1"/>
</dbReference>
<dbReference type="GO" id="GO:0000209">
    <property type="term" value="P:protein polyubiquitination"/>
    <property type="evidence" value="ECO:0007669"/>
    <property type="project" value="InterPro"/>
</dbReference>
<dbReference type="STRING" id="329884.A0A4U0WBN5"/>
<dbReference type="Pfam" id="PF18044">
    <property type="entry name" value="zf-CCCH_4"/>
    <property type="match status" value="1"/>
</dbReference>
<feature type="domain" description="C3H1-type" evidence="7">
    <location>
        <begin position="126"/>
        <end position="153"/>
    </location>
</feature>
<dbReference type="AlphaFoldDB" id="A0A4U0WBN5"/>
<dbReference type="SUPFAM" id="SSF90229">
    <property type="entry name" value="CCCH zinc finger"/>
    <property type="match status" value="1"/>
</dbReference>
<evidence type="ECO:0000256" key="6">
    <source>
        <dbReference type="SAM" id="MobiDB-lite"/>
    </source>
</evidence>
<feature type="zinc finger region" description="C3H1-type" evidence="5">
    <location>
        <begin position="97"/>
        <end position="124"/>
    </location>
</feature>
<reference evidence="8 9" key="1">
    <citation type="submission" date="2017-03" db="EMBL/GenBank/DDBJ databases">
        <title>Genomes of endolithic fungi from Antarctica.</title>
        <authorList>
            <person name="Coleine C."/>
            <person name="Masonjones S."/>
            <person name="Stajich J.E."/>
        </authorList>
    </citation>
    <scope>NUCLEOTIDE SEQUENCE [LARGE SCALE GENOMIC DNA]</scope>
    <source>
        <strain evidence="8 9">CCFEE 5184</strain>
    </source>
</reference>
<dbReference type="InterPro" id="IPR000571">
    <property type="entry name" value="Znf_CCCH"/>
</dbReference>
<sequence length="600" mass="63196">MNGGFNPPFANGANRPQHQSSHSLDAGMLNGGRLPADMNGAMPMPVAAPQRPSGGMPGEMGGFAGMGMQQRSPPKNKSEFGEGGSNLGARRLRRSADTQHVPCKFFLQGACQAGRMCPFSHDLESTTRPAPCKYFAKGGCKFGRKCALLHITPDGTIVNRLPPLSFQAGPQYPAGQPQTLAGAYAQPPPPGLLSMQAQGLEQRPNGEGMHEFEHYQYGPRNGYDQPIDMTFTSASPTYGSPQNDRLAASPPQKGLSVLDAPLPSSFDSNGVSMAARNGPFAASVPSRFGVESPSSSLPRMAQLGNTALRDLHSSAFGDRGMDGLLANIGSSPPSGTDEPLIFSKRPLHSDRLRGTRQPMVSASLGTRLPTASFEYSDDEEGDTDREEDLLPASLRDLIPEGRTRRESRSRVDGETPAGFLSAARRTLSGHGTPQDSKVGSLGSSPSRYTSVFGRAQPVKSDTDGFGHIGSPLRNAGFSFATGIKPTNGELSPSIASPPRQASMSMLTQELQRTKLDAARSQGQTVAGATSHPGPVRTLSNGSNGRAGLDRGMSSTSVGKIDEEQELFDMDEVGGPAKSAPRPIPNGSISFGAIGGHRSTK</sequence>
<protein>
    <recommendedName>
        <fullName evidence="7">C3H1-type domain-containing protein</fullName>
    </recommendedName>
</protein>
<feature type="region of interest" description="Disordered" evidence="6">
    <location>
        <begin position="353"/>
        <end position="447"/>
    </location>
</feature>
<comment type="caution">
    <text evidence="8">The sequence shown here is derived from an EMBL/GenBank/DDBJ whole genome shotgun (WGS) entry which is preliminary data.</text>
</comment>
<feature type="zinc finger region" description="C3H1-type" evidence="5">
    <location>
        <begin position="126"/>
        <end position="153"/>
    </location>
</feature>
<dbReference type="InterPro" id="IPR045072">
    <property type="entry name" value="MKRN-like"/>
</dbReference>
<dbReference type="SMART" id="SM00356">
    <property type="entry name" value="ZnF_C3H1"/>
    <property type="match status" value="2"/>
</dbReference>
<feature type="region of interest" description="Disordered" evidence="6">
    <location>
        <begin position="571"/>
        <end position="600"/>
    </location>
</feature>
<dbReference type="PANTHER" id="PTHR11224:SF10">
    <property type="entry name" value="IP09428P-RELATED"/>
    <property type="match status" value="1"/>
</dbReference>
<dbReference type="Proteomes" id="UP000309340">
    <property type="component" value="Unassembled WGS sequence"/>
</dbReference>